<reference evidence="1" key="1">
    <citation type="journal article" date="2014" name="Front. Microbiol.">
        <title>High frequency of phylogenetically diverse reductive dehalogenase-homologous genes in deep subseafloor sedimentary metagenomes.</title>
        <authorList>
            <person name="Kawai M."/>
            <person name="Futagami T."/>
            <person name="Toyoda A."/>
            <person name="Takaki Y."/>
            <person name="Nishi S."/>
            <person name="Hori S."/>
            <person name="Arai W."/>
            <person name="Tsubouchi T."/>
            <person name="Morono Y."/>
            <person name="Uchiyama I."/>
            <person name="Ito T."/>
            <person name="Fujiyama A."/>
            <person name="Inagaki F."/>
            <person name="Takami H."/>
        </authorList>
    </citation>
    <scope>NUCLEOTIDE SEQUENCE</scope>
    <source>
        <strain evidence="1">Expedition CK06-06</strain>
    </source>
</reference>
<dbReference type="EMBL" id="BARU01008124">
    <property type="protein sequence ID" value="GAH37096.1"/>
    <property type="molecule type" value="Genomic_DNA"/>
</dbReference>
<accession>X1EUP0</accession>
<dbReference type="AlphaFoldDB" id="X1EUP0"/>
<gene>
    <name evidence="1" type="ORF">S03H2_15955</name>
</gene>
<sequence length="78" mass="9414">NELEYTDKFRKNIEFKNEIYALIESEGPLTIKQIVEKLEQKENYNKAWYFVKELLKENRIATYNIGKYGSDIYSIKKK</sequence>
<evidence type="ECO:0000313" key="1">
    <source>
        <dbReference type="EMBL" id="GAH37096.1"/>
    </source>
</evidence>
<proteinExistence type="predicted"/>
<feature type="non-terminal residue" evidence="1">
    <location>
        <position position="1"/>
    </location>
</feature>
<name>X1EUP0_9ZZZZ</name>
<comment type="caution">
    <text evidence="1">The sequence shown here is derived from an EMBL/GenBank/DDBJ whole genome shotgun (WGS) entry which is preliminary data.</text>
</comment>
<organism evidence="1">
    <name type="scientific">marine sediment metagenome</name>
    <dbReference type="NCBI Taxonomy" id="412755"/>
    <lineage>
        <taxon>unclassified sequences</taxon>
        <taxon>metagenomes</taxon>
        <taxon>ecological metagenomes</taxon>
    </lineage>
</organism>
<protein>
    <submittedName>
        <fullName evidence="1">Uncharacterized protein</fullName>
    </submittedName>
</protein>